<accession>A0A9P4HPD8</accession>
<proteinExistence type="predicted"/>
<comment type="caution">
    <text evidence="2">The sequence shown here is derived from an EMBL/GenBank/DDBJ whole genome shotgun (WGS) entry which is preliminary data.</text>
</comment>
<feature type="region of interest" description="Disordered" evidence="1">
    <location>
        <begin position="83"/>
        <end position="136"/>
    </location>
</feature>
<feature type="compositionally biased region" description="Pro residues" evidence="1">
    <location>
        <begin position="93"/>
        <end position="117"/>
    </location>
</feature>
<name>A0A9P4HPD8_9PEZI</name>
<keyword evidence="3" id="KW-1185">Reference proteome</keyword>
<gene>
    <name evidence="2" type="ORF">K490DRAFT_67834</name>
</gene>
<protein>
    <submittedName>
        <fullName evidence="2">Uncharacterized protein</fullName>
    </submittedName>
</protein>
<sequence length="136" mass="14860">MRWQLPSNKELGEELEEVSNGIPVAVVHVGRVHVEMLASAPGEGALLWHDSGVRQRLELPGALMYFINILNMASTGRWFVGLREEDTAAAQQPPRPAYNPPGPPPPSPPRVSPPNTPRPSRRGNAHVAALSPLYQH</sequence>
<evidence type="ECO:0000256" key="1">
    <source>
        <dbReference type="SAM" id="MobiDB-lite"/>
    </source>
</evidence>
<evidence type="ECO:0000313" key="3">
    <source>
        <dbReference type="Proteomes" id="UP000799776"/>
    </source>
</evidence>
<reference evidence="2" key="1">
    <citation type="journal article" date="2020" name="Stud. Mycol.">
        <title>101 Dothideomycetes genomes: a test case for predicting lifestyles and emergence of pathogens.</title>
        <authorList>
            <person name="Haridas S."/>
            <person name="Albert R."/>
            <person name="Binder M."/>
            <person name="Bloem J."/>
            <person name="Labutti K."/>
            <person name="Salamov A."/>
            <person name="Andreopoulos B."/>
            <person name="Baker S."/>
            <person name="Barry K."/>
            <person name="Bills G."/>
            <person name="Bluhm B."/>
            <person name="Cannon C."/>
            <person name="Castanera R."/>
            <person name="Culley D."/>
            <person name="Daum C."/>
            <person name="Ezra D."/>
            <person name="Gonzalez J."/>
            <person name="Henrissat B."/>
            <person name="Kuo A."/>
            <person name="Liang C."/>
            <person name="Lipzen A."/>
            <person name="Lutzoni F."/>
            <person name="Magnuson J."/>
            <person name="Mondo S."/>
            <person name="Nolan M."/>
            <person name="Ohm R."/>
            <person name="Pangilinan J."/>
            <person name="Park H.-J."/>
            <person name="Ramirez L."/>
            <person name="Alfaro M."/>
            <person name="Sun H."/>
            <person name="Tritt A."/>
            <person name="Yoshinaga Y."/>
            <person name="Zwiers L.-H."/>
            <person name="Turgeon B."/>
            <person name="Goodwin S."/>
            <person name="Spatafora J."/>
            <person name="Crous P."/>
            <person name="Grigoriev I."/>
        </authorList>
    </citation>
    <scope>NUCLEOTIDE SEQUENCE</scope>
    <source>
        <strain evidence="2">CBS 121410</strain>
    </source>
</reference>
<dbReference type="Proteomes" id="UP000799776">
    <property type="component" value="Unassembled WGS sequence"/>
</dbReference>
<evidence type="ECO:0000313" key="2">
    <source>
        <dbReference type="EMBL" id="KAF2085419.1"/>
    </source>
</evidence>
<dbReference type="EMBL" id="ML978731">
    <property type="protein sequence ID" value="KAF2085419.1"/>
    <property type="molecule type" value="Genomic_DNA"/>
</dbReference>
<organism evidence="2 3">
    <name type="scientific">Saccharata proteae CBS 121410</name>
    <dbReference type="NCBI Taxonomy" id="1314787"/>
    <lineage>
        <taxon>Eukaryota</taxon>
        <taxon>Fungi</taxon>
        <taxon>Dikarya</taxon>
        <taxon>Ascomycota</taxon>
        <taxon>Pezizomycotina</taxon>
        <taxon>Dothideomycetes</taxon>
        <taxon>Dothideomycetes incertae sedis</taxon>
        <taxon>Botryosphaeriales</taxon>
        <taxon>Saccharataceae</taxon>
        <taxon>Saccharata</taxon>
    </lineage>
</organism>
<dbReference type="AlphaFoldDB" id="A0A9P4HPD8"/>